<reference evidence="2 3" key="1">
    <citation type="journal article" date="2016" name="Nat. Commun.">
        <title>Thousands of microbial genomes shed light on interconnected biogeochemical processes in an aquifer system.</title>
        <authorList>
            <person name="Anantharaman K."/>
            <person name="Brown C.T."/>
            <person name="Hug L.A."/>
            <person name="Sharon I."/>
            <person name="Castelle C.J."/>
            <person name="Probst A.J."/>
            <person name="Thomas B.C."/>
            <person name="Singh A."/>
            <person name="Wilkins M.J."/>
            <person name="Karaoz U."/>
            <person name="Brodie E.L."/>
            <person name="Williams K.H."/>
            <person name="Hubbard S.S."/>
            <person name="Banfield J.F."/>
        </authorList>
    </citation>
    <scope>NUCLEOTIDE SEQUENCE [LARGE SCALE GENOMIC DNA]</scope>
</reference>
<dbReference type="Proteomes" id="UP000177457">
    <property type="component" value="Unassembled WGS sequence"/>
</dbReference>
<dbReference type="GO" id="GO:0016747">
    <property type="term" value="F:acyltransferase activity, transferring groups other than amino-acyl groups"/>
    <property type="evidence" value="ECO:0007669"/>
    <property type="project" value="InterPro"/>
</dbReference>
<dbReference type="AlphaFoldDB" id="A0A1F6MGF0"/>
<comment type="caution">
    <text evidence="2">The sequence shown here is derived from an EMBL/GenBank/DDBJ whole genome shotgun (WGS) entry which is preliminary data.</text>
</comment>
<dbReference type="InterPro" id="IPR000182">
    <property type="entry name" value="GNAT_dom"/>
</dbReference>
<dbReference type="PROSITE" id="PS51186">
    <property type="entry name" value="GNAT"/>
    <property type="match status" value="1"/>
</dbReference>
<organism evidence="2 3">
    <name type="scientific">Candidatus Magasanikbacteria bacterium RIFCSPHIGHO2_02_FULL_51_14</name>
    <dbReference type="NCBI Taxonomy" id="1798683"/>
    <lineage>
        <taxon>Bacteria</taxon>
        <taxon>Candidatus Magasanikiibacteriota</taxon>
    </lineage>
</organism>
<accession>A0A1F6MGF0</accession>
<evidence type="ECO:0000259" key="1">
    <source>
        <dbReference type="PROSITE" id="PS51186"/>
    </source>
</evidence>
<dbReference type="Gene3D" id="3.40.630.30">
    <property type="match status" value="1"/>
</dbReference>
<dbReference type="InterPro" id="IPR016181">
    <property type="entry name" value="Acyl_CoA_acyltransferase"/>
</dbReference>
<name>A0A1F6MGF0_9BACT</name>
<protein>
    <recommendedName>
        <fullName evidence="1">N-acetyltransferase domain-containing protein</fullName>
    </recommendedName>
</protein>
<gene>
    <name evidence="2" type="ORF">A3C90_04385</name>
</gene>
<sequence length="161" mass="18441">MIIRKYNEKDFDQLVELMNAFQGYLVSMDPLNRLIRAPEYGMHKMNELIGKLAKENGAMYVAEENGVVTGFVAGIIHLNSPAEQLETKTKRRGEVVELFVDEAFRGGGIGKMLMEEMEKYLKKQECDVISIEVFSPNTGARKFYEAMGYHERSVEMFKEIT</sequence>
<dbReference type="SUPFAM" id="SSF55729">
    <property type="entry name" value="Acyl-CoA N-acyltransferases (Nat)"/>
    <property type="match status" value="1"/>
</dbReference>
<dbReference type="EMBL" id="MFQE01000040">
    <property type="protein sequence ID" value="OGH70732.1"/>
    <property type="molecule type" value="Genomic_DNA"/>
</dbReference>
<dbReference type="PANTHER" id="PTHR43617:SF34">
    <property type="entry name" value="PUTATIVE-RELATED"/>
    <property type="match status" value="1"/>
</dbReference>
<dbReference type="Pfam" id="PF00583">
    <property type="entry name" value="Acetyltransf_1"/>
    <property type="match status" value="1"/>
</dbReference>
<feature type="domain" description="N-acetyltransferase" evidence="1">
    <location>
        <begin position="1"/>
        <end position="161"/>
    </location>
</feature>
<dbReference type="CDD" id="cd04301">
    <property type="entry name" value="NAT_SF"/>
    <property type="match status" value="1"/>
</dbReference>
<evidence type="ECO:0000313" key="3">
    <source>
        <dbReference type="Proteomes" id="UP000177457"/>
    </source>
</evidence>
<dbReference type="InterPro" id="IPR050276">
    <property type="entry name" value="MshD_Acetyltransferase"/>
</dbReference>
<dbReference type="PANTHER" id="PTHR43617">
    <property type="entry name" value="L-AMINO ACID N-ACETYLTRANSFERASE"/>
    <property type="match status" value="1"/>
</dbReference>
<proteinExistence type="predicted"/>
<evidence type="ECO:0000313" key="2">
    <source>
        <dbReference type="EMBL" id="OGH70732.1"/>
    </source>
</evidence>
<dbReference type="STRING" id="1798683.A3C90_04385"/>